<dbReference type="AlphaFoldDB" id="A0A9W7GIW3"/>
<accession>A0A9W7GIW3</accession>
<dbReference type="InterPro" id="IPR006121">
    <property type="entry name" value="HMA_dom"/>
</dbReference>
<dbReference type="PRINTS" id="PR00120">
    <property type="entry name" value="HATPASE"/>
</dbReference>
<dbReference type="Pfam" id="PF00702">
    <property type="entry name" value="Hydrolase"/>
    <property type="match status" value="1"/>
</dbReference>
<dbReference type="SUPFAM" id="SSF81653">
    <property type="entry name" value="Calcium ATPase, transduction domain A"/>
    <property type="match status" value="1"/>
</dbReference>
<dbReference type="GO" id="GO:0012505">
    <property type="term" value="C:endomembrane system"/>
    <property type="evidence" value="ECO:0007669"/>
    <property type="project" value="UniProtKB-SubCell"/>
</dbReference>
<dbReference type="CDD" id="cd00371">
    <property type="entry name" value="HMA"/>
    <property type="match status" value="1"/>
</dbReference>
<dbReference type="NCBIfam" id="TIGR01494">
    <property type="entry name" value="ATPase_P-type"/>
    <property type="match status" value="2"/>
</dbReference>
<dbReference type="PANTHER" id="PTHR43520:SF8">
    <property type="entry name" value="P-TYPE CU(+) TRANSPORTER"/>
    <property type="match status" value="1"/>
</dbReference>
<dbReference type="GO" id="GO:0016020">
    <property type="term" value="C:membrane"/>
    <property type="evidence" value="ECO:0007669"/>
    <property type="project" value="UniProtKB-SubCell"/>
</dbReference>
<reference evidence="14" key="1">
    <citation type="journal article" date="2023" name="Commun. Biol.">
        <title>Genome analysis of Parmales, the sister group of diatoms, reveals the evolutionary specialization of diatoms from phago-mixotrophs to photoautotrophs.</title>
        <authorList>
            <person name="Ban H."/>
            <person name="Sato S."/>
            <person name="Yoshikawa S."/>
            <person name="Yamada K."/>
            <person name="Nakamura Y."/>
            <person name="Ichinomiya M."/>
            <person name="Sato N."/>
            <person name="Blanc-Mathieu R."/>
            <person name="Endo H."/>
            <person name="Kuwata A."/>
            <person name="Ogata H."/>
        </authorList>
    </citation>
    <scope>NUCLEOTIDE SEQUENCE [LARGE SCALE GENOMIC DNA]</scope>
</reference>
<evidence type="ECO:0000256" key="9">
    <source>
        <dbReference type="ARBA" id="ARBA00023136"/>
    </source>
</evidence>
<dbReference type="Pfam" id="PF00122">
    <property type="entry name" value="E1-E2_ATPase"/>
    <property type="match status" value="1"/>
</dbReference>
<dbReference type="InterPro" id="IPR036412">
    <property type="entry name" value="HAD-like_sf"/>
</dbReference>
<proteinExistence type="inferred from homology"/>
<dbReference type="OrthoDB" id="432719at2759"/>
<dbReference type="GO" id="GO:0005507">
    <property type="term" value="F:copper ion binding"/>
    <property type="evidence" value="ECO:0007669"/>
    <property type="project" value="TreeGrafter"/>
</dbReference>
<feature type="transmembrane region" description="Helical" evidence="10">
    <location>
        <begin position="839"/>
        <end position="861"/>
    </location>
</feature>
<dbReference type="Gene3D" id="1.20.1110.10">
    <property type="entry name" value="Calcium-transporting ATPase, transmembrane domain"/>
    <property type="match status" value="1"/>
</dbReference>
<dbReference type="EMBL" id="BRYA01000228">
    <property type="protein sequence ID" value="GMI44822.1"/>
    <property type="molecule type" value="Genomic_DNA"/>
</dbReference>
<evidence type="ECO:0000256" key="2">
    <source>
        <dbReference type="ARBA" id="ARBA00006024"/>
    </source>
</evidence>
<keyword evidence="4 10" id="KW-0479">Metal-binding</keyword>
<keyword evidence="9 10" id="KW-0472">Membrane</keyword>
<keyword evidence="3 10" id="KW-0812">Transmembrane</keyword>
<evidence type="ECO:0000313" key="13">
    <source>
        <dbReference type="EMBL" id="GMI44822.1"/>
    </source>
</evidence>
<keyword evidence="7" id="KW-1278">Translocase</keyword>
<name>A0A9W7GIW3_9STRA</name>
<sequence length="962" mass="103100">MPYYAFTVEGLMCQNSCGTTVQNCTSSPSTCSYLYNLLIVSRGEDQTIPLSDVSQALPPSLLLDPNEEVTALIVDDVESVGFGCEPLSYEQYKKIVTSSPVNSPPPVSAAPRRRSSSAMIPLSPNSFYITGMSCSSCVSKITTAVNARPDAEITISLVTAQATVKLKNGGAPPPRVIDDVKGVVKELGFGVEEGEKEGGFDEFASWRKKFIFCLIFTIPLVTVHYTMMYKHHMEMSSSSSSSSDPSSPSAPPPSNWAYAVMFVLASPVQGVVGYPFLKKAYIHLKLTRSAGMDALVSLGTWSSYLYSVICLTYNIIQGQGNGGVWGEVRMQPTFETGVMLLTFVTGGKMMEAYAKGRTGDALKGLMELRVDEVQVCNPDGSMTSTPRSSVPFQSIIYVEPGSNVPFDGTIHDLSGRECFVDESLLTGESRMVRKEVGQEVYGGTTNGAGGFKMLVVGEGRVEKIVRCVQEAQLNKAPIELYADRVGAIFAPCVVALSMVTLFVWLSLGNSFFMSFLRAVSVVVVACPCALGLATPTAVMVGCGVGADEGVLIKGGAVLEEACKIDCIVFDKTGTLTYGKMGVASVNPEPSLLATTHTAQDVISKFNLNAIDTKNAEDLLLYYAAKAEAQSEHPLAKAIVKEGTARFGTKLSLGRVEDFEVVVGCGVECTLEGRKIRVGKSSWVVKGVHKGGVHVSVDGFFLGTIQISDEVREEAAVVVEALKNSGVEVFCCTGDDAGVASQVAREVGIDLEKVCAGVLPEEKGELVDRLRSEGKTVMFVGDGINDSIALVKANVGSAMGQGTQIAMESSDAVLMRPSLLSVLVVLDLAKVVFSRIRLNYVWAAGYNILMLPVASGILYPFTHWVVPPAFAGLAMACSSVTVVCSSLLLKRYKFLFDGKEVVTMEGMKKKRRRKERCGSSSMEERSLLGSDLDNLDLEDNVKVARLSGSGDIEMGTTRRSGRE</sequence>
<dbReference type="NCBIfam" id="TIGR01525">
    <property type="entry name" value="ATPase-IB_hvy"/>
    <property type="match status" value="1"/>
</dbReference>
<dbReference type="InterPro" id="IPR023298">
    <property type="entry name" value="ATPase_P-typ_TM_dom_sf"/>
</dbReference>
<evidence type="ECO:0000256" key="6">
    <source>
        <dbReference type="ARBA" id="ARBA00022840"/>
    </source>
</evidence>
<evidence type="ECO:0000256" key="10">
    <source>
        <dbReference type="RuleBase" id="RU362081"/>
    </source>
</evidence>
<dbReference type="InterPro" id="IPR008250">
    <property type="entry name" value="ATPase_P-typ_transduc_dom_A_sf"/>
</dbReference>
<feature type="region of interest" description="Disordered" evidence="11">
    <location>
        <begin position="97"/>
        <end position="116"/>
    </location>
</feature>
<dbReference type="InterPro" id="IPR017969">
    <property type="entry name" value="Heavy-metal-associated_CS"/>
</dbReference>
<evidence type="ECO:0000313" key="14">
    <source>
        <dbReference type="Proteomes" id="UP001165065"/>
    </source>
</evidence>
<keyword evidence="14" id="KW-1185">Reference proteome</keyword>
<dbReference type="PROSITE" id="PS01047">
    <property type="entry name" value="HMA_1"/>
    <property type="match status" value="1"/>
</dbReference>
<dbReference type="InterPro" id="IPR036163">
    <property type="entry name" value="HMA_dom_sf"/>
</dbReference>
<evidence type="ECO:0000256" key="7">
    <source>
        <dbReference type="ARBA" id="ARBA00022967"/>
    </source>
</evidence>
<gene>
    <name evidence="13" type="ORF">TrCOL_g13079</name>
</gene>
<keyword evidence="6 10" id="KW-0067">ATP-binding</keyword>
<dbReference type="GO" id="GO:0016887">
    <property type="term" value="F:ATP hydrolysis activity"/>
    <property type="evidence" value="ECO:0007669"/>
    <property type="project" value="InterPro"/>
</dbReference>
<evidence type="ECO:0000256" key="8">
    <source>
        <dbReference type="ARBA" id="ARBA00022989"/>
    </source>
</evidence>
<dbReference type="Gene3D" id="3.40.50.1000">
    <property type="entry name" value="HAD superfamily/HAD-like"/>
    <property type="match status" value="1"/>
</dbReference>
<comment type="caution">
    <text evidence="13">The sequence shown here is derived from an EMBL/GenBank/DDBJ whole genome shotgun (WGS) entry which is preliminary data.</text>
</comment>
<dbReference type="InterPro" id="IPR023299">
    <property type="entry name" value="ATPase_P-typ_cyto_dom_N"/>
</dbReference>
<dbReference type="GO" id="GO:0005524">
    <property type="term" value="F:ATP binding"/>
    <property type="evidence" value="ECO:0007669"/>
    <property type="project" value="UniProtKB-UniRule"/>
</dbReference>
<dbReference type="SUPFAM" id="SSF81665">
    <property type="entry name" value="Calcium ATPase, transmembrane domain M"/>
    <property type="match status" value="1"/>
</dbReference>
<feature type="domain" description="HMA" evidence="12">
    <location>
        <begin position="123"/>
        <end position="192"/>
    </location>
</feature>
<protein>
    <recommendedName>
        <fullName evidence="12">HMA domain-containing protein</fullName>
    </recommendedName>
</protein>
<dbReference type="Gene3D" id="3.40.1110.10">
    <property type="entry name" value="Calcium-transporting ATPase, cytoplasmic domain N"/>
    <property type="match status" value="1"/>
</dbReference>
<dbReference type="PRINTS" id="PR00119">
    <property type="entry name" value="CATATPASE"/>
</dbReference>
<dbReference type="SUPFAM" id="SSF56784">
    <property type="entry name" value="HAD-like"/>
    <property type="match status" value="1"/>
</dbReference>
<dbReference type="PROSITE" id="PS01229">
    <property type="entry name" value="COF_2"/>
    <property type="match status" value="1"/>
</dbReference>
<keyword evidence="8 10" id="KW-1133">Transmembrane helix</keyword>
<dbReference type="PANTHER" id="PTHR43520">
    <property type="entry name" value="ATP7, ISOFORM B"/>
    <property type="match status" value="1"/>
</dbReference>
<dbReference type="InterPro" id="IPR001757">
    <property type="entry name" value="P_typ_ATPase"/>
</dbReference>
<feature type="transmembrane region" description="Helical" evidence="10">
    <location>
        <begin position="867"/>
        <end position="888"/>
    </location>
</feature>
<dbReference type="Gene3D" id="3.30.70.100">
    <property type="match status" value="1"/>
</dbReference>
<evidence type="ECO:0000256" key="4">
    <source>
        <dbReference type="ARBA" id="ARBA00022723"/>
    </source>
</evidence>
<dbReference type="InterPro" id="IPR027256">
    <property type="entry name" value="P-typ_ATPase_IB"/>
</dbReference>
<feature type="transmembrane region" description="Helical" evidence="10">
    <location>
        <begin position="210"/>
        <end position="229"/>
    </location>
</feature>
<evidence type="ECO:0000256" key="11">
    <source>
        <dbReference type="SAM" id="MobiDB-lite"/>
    </source>
</evidence>
<organism evidence="13 14">
    <name type="scientific">Triparma columacea</name>
    <dbReference type="NCBI Taxonomy" id="722753"/>
    <lineage>
        <taxon>Eukaryota</taxon>
        <taxon>Sar</taxon>
        <taxon>Stramenopiles</taxon>
        <taxon>Ochrophyta</taxon>
        <taxon>Bolidophyceae</taxon>
        <taxon>Parmales</taxon>
        <taxon>Triparmaceae</taxon>
        <taxon>Triparma</taxon>
    </lineage>
</organism>
<keyword evidence="5 10" id="KW-0547">Nucleotide-binding</keyword>
<dbReference type="SUPFAM" id="SSF55008">
    <property type="entry name" value="HMA, heavy metal-associated domain"/>
    <property type="match status" value="1"/>
</dbReference>
<evidence type="ECO:0000259" key="12">
    <source>
        <dbReference type="PROSITE" id="PS50846"/>
    </source>
</evidence>
<dbReference type="PROSITE" id="PS00154">
    <property type="entry name" value="ATPASE_E1_E2"/>
    <property type="match status" value="1"/>
</dbReference>
<evidence type="ECO:0000256" key="3">
    <source>
        <dbReference type="ARBA" id="ARBA00022692"/>
    </source>
</evidence>
<dbReference type="PROSITE" id="PS50846">
    <property type="entry name" value="HMA_2"/>
    <property type="match status" value="1"/>
</dbReference>
<dbReference type="GO" id="GO:0043682">
    <property type="term" value="F:P-type divalent copper transporter activity"/>
    <property type="evidence" value="ECO:0007669"/>
    <property type="project" value="TreeGrafter"/>
</dbReference>
<dbReference type="InterPro" id="IPR023214">
    <property type="entry name" value="HAD_sf"/>
</dbReference>
<dbReference type="InterPro" id="IPR059000">
    <property type="entry name" value="ATPase_P-type_domA"/>
</dbReference>
<comment type="subcellular location">
    <subcellularLocation>
        <location evidence="1">Endomembrane system</location>
        <topology evidence="1">Multi-pass membrane protein</topology>
    </subcellularLocation>
    <subcellularLocation>
        <location evidence="10">Membrane</location>
    </subcellularLocation>
</comment>
<dbReference type="Proteomes" id="UP001165065">
    <property type="component" value="Unassembled WGS sequence"/>
</dbReference>
<feature type="transmembrane region" description="Helical" evidence="10">
    <location>
        <begin position="511"/>
        <end position="533"/>
    </location>
</feature>
<dbReference type="GO" id="GO:0055070">
    <property type="term" value="P:copper ion homeostasis"/>
    <property type="evidence" value="ECO:0007669"/>
    <property type="project" value="TreeGrafter"/>
</dbReference>
<evidence type="ECO:0000256" key="1">
    <source>
        <dbReference type="ARBA" id="ARBA00004127"/>
    </source>
</evidence>
<dbReference type="Gene3D" id="2.70.150.10">
    <property type="entry name" value="Calcium-transporting ATPase, cytoplasmic transduction domain A"/>
    <property type="match status" value="1"/>
</dbReference>
<feature type="transmembrane region" description="Helical" evidence="10">
    <location>
        <begin position="256"/>
        <end position="277"/>
    </location>
</feature>
<evidence type="ECO:0000256" key="5">
    <source>
        <dbReference type="ARBA" id="ARBA00022741"/>
    </source>
</evidence>
<feature type="transmembrane region" description="Helical" evidence="10">
    <location>
        <begin position="485"/>
        <end position="505"/>
    </location>
</feature>
<comment type="similarity">
    <text evidence="2 10">Belongs to the cation transport ATPase (P-type) (TC 3.A.3) family. Type IB subfamily.</text>
</comment>
<dbReference type="InterPro" id="IPR018303">
    <property type="entry name" value="ATPase_P-typ_P_site"/>
</dbReference>
<dbReference type="Pfam" id="PF00403">
    <property type="entry name" value="HMA"/>
    <property type="match status" value="1"/>
</dbReference>